<dbReference type="PANTHER" id="PTHR11161">
    <property type="entry name" value="O-ACYLTRANSFERASE"/>
    <property type="match status" value="1"/>
</dbReference>
<reference evidence="2" key="1">
    <citation type="submission" date="2020-11" db="EMBL/GenBank/DDBJ databases">
        <authorList>
            <person name="Tran Van P."/>
        </authorList>
    </citation>
    <scope>NUCLEOTIDE SEQUENCE</scope>
</reference>
<dbReference type="AlphaFoldDB" id="A0A7R9FTX7"/>
<protein>
    <recommendedName>
        <fullName evidence="1">Nose resistant-to-fluoxetine protein N-terminal domain-containing protein</fullName>
    </recommendedName>
</protein>
<dbReference type="PANTHER" id="PTHR11161:SF0">
    <property type="entry name" value="O-ACYLTRANSFERASE LIKE PROTEIN"/>
    <property type="match status" value="1"/>
</dbReference>
<dbReference type="EMBL" id="CAJPEV010012850">
    <property type="protein sequence ID" value="CAG0906602.1"/>
    <property type="molecule type" value="Genomic_DNA"/>
</dbReference>
<dbReference type="SMART" id="SM00703">
    <property type="entry name" value="NRF"/>
    <property type="match status" value="1"/>
</dbReference>
<dbReference type="InterPro" id="IPR052728">
    <property type="entry name" value="O2_lipid_transport_reg"/>
</dbReference>
<sequence>MLGLLVDLYPSEAGGAGPECLAHTKALFSELGSPNVSDWALQMVDATGKAPSGILTGNVWGMGNFHECLGVRAALDAEENVTELQFSGKYCLVSFDLHIEDQPSTRSGDFILNLGGLAAGAGMNNIPILIEGICLPSSCSNQDLFVSLHRDENK</sequence>
<keyword evidence="3" id="KW-1185">Reference proteome</keyword>
<name>A0A7R9FTX7_9CRUS</name>
<dbReference type="InterPro" id="IPR006621">
    <property type="entry name" value="Nose-resist-to-fluoxetine_N"/>
</dbReference>
<evidence type="ECO:0000313" key="3">
    <source>
        <dbReference type="Proteomes" id="UP000677054"/>
    </source>
</evidence>
<evidence type="ECO:0000313" key="2">
    <source>
        <dbReference type="EMBL" id="CAD7254802.1"/>
    </source>
</evidence>
<dbReference type="Proteomes" id="UP000677054">
    <property type="component" value="Unassembled WGS sequence"/>
</dbReference>
<dbReference type="Pfam" id="PF20146">
    <property type="entry name" value="NRF"/>
    <property type="match status" value="1"/>
</dbReference>
<accession>A0A7R9FTX7</accession>
<gene>
    <name evidence="2" type="ORF">DSTB1V02_LOCUS14548</name>
</gene>
<organism evidence="2">
    <name type="scientific">Darwinula stevensoni</name>
    <dbReference type="NCBI Taxonomy" id="69355"/>
    <lineage>
        <taxon>Eukaryota</taxon>
        <taxon>Metazoa</taxon>
        <taxon>Ecdysozoa</taxon>
        <taxon>Arthropoda</taxon>
        <taxon>Crustacea</taxon>
        <taxon>Oligostraca</taxon>
        <taxon>Ostracoda</taxon>
        <taxon>Podocopa</taxon>
        <taxon>Podocopida</taxon>
        <taxon>Darwinulocopina</taxon>
        <taxon>Darwinuloidea</taxon>
        <taxon>Darwinulidae</taxon>
        <taxon>Darwinula</taxon>
    </lineage>
</organism>
<proteinExistence type="predicted"/>
<dbReference type="EMBL" id="LR912368">
    <property type="protein sequence ID" value="CAD7254802.1"/>
    <property type="molecule type" value="Genomic_DNA"/>
</dbReference>
<dbReference type="OrthoDB" id="6381619at2759"/>
<feature type="domain" description="Nose resistant-to-fluoxetine protein N-terminal" evidence="1">
    <location>
        <begin position="17"/>
        <end position="154"/>
    </location>
</feature>
<evidence type="ECO:0000259" key="1">
    <source>
        <dbReference type="SMART" id="SM00703"/>
    </source>
</evidence>